<dbReference type="PANTHER" id="PTHR43544">
    <property type="entry name" value="SHORT-CHAIN DEHYDROGENASE/REDUCTASE"/>
    <property type="match status" value="1"/>
</dbReference>
<evidence type="ECO:0000313" key="3">
    <source>
        <dbReference type="Proteomes" id="UP000091956"/>
    </source>
</evidence>
<dbReference type="GeneID" id="28835830"/>
<dbReference type="OrthoDB" id="9876299at2759"/>
<dbReference type="Pfam" id="PF00106">
    <property type="entry name" value="adh_short"/>
    <property type="match status" value="1"/>
</dbReference>
<comment type="similarity">
    <text evidence="1">Belongs to the short-chain dehydrogenases/reductases (SDR) family.</text>
</comment>
<proteinExistence type="inferred from homology"/>
<dbReference type="Gene3D" id="3.40.50.720">
    <property type="entry name" value="NAD(P)-binding Rossmann-like Domain"/>
    <property type="match status" value="1"/>
</dbReference>
<evidence type="ECO:0000313" key="2">
    <source>
        <dbReference type="EMBL" id="OBT98981.1"/>
    </source>
</evidence>
<name>A0A1B8GT33_9PEZI</name>
<evidence type="ECO:0000256" key="1">
    <source>
        <dbReference type="ARBA" id="ARBA00006484"/>
    </source>
</evidence>
<dbReference type="RefSeq" id="XP_018132714.1">
    <property type="nucleotide sequence ID" value="XM_018271953.1"/>
</dbReference>
<dbReference type="PRINTS" id="PR00081">
    <property type="entry name" value="GDHRDH"/>
</dbReference>
<dbReference type="InterPro" id="IPR002347">
    <property type="entry name" value="SDR_fam"/>
</dbReference>
<dbReference type="PANTHER" id="PTHR43544:SF26">
    <property type="entry name" value="SHORT CHAIN DEHYDROGENASE_REDUCTASE FAMILY OXIDOREDUCTASE (JCVI)"/>
    <property type="match status" value="1"/>
</dbReference>
<dbReference type="InterPro" id="IPR036291">
    <property type="entry name" value="NAD(P)-bd_dom_sf"/>
</dbReference>
<keyword evidence="3" id="KW-1185">Reference proteome</keyword>
<protein>
    <recommendedName>
        <fullName evidence="4">NAD(P)-binding protein</fullName>
    </recommendedName>
</protein>
<dbReference type="EMBL" id="KV460214">
    <property type="protein sequence ID" value="OBT98981.1"/>
    <property type="molecule type" value="Genomic_DNA"/>
</dbReference>
<dbReference type="SUPFAM" id="SSF51735">
    <property type="entry name" value="NAD(P)-binding Rossmann-fold domains"/>
    <property type="match status" value="1"/>
</dbReference>
<dbReference type="Proteomes" id="UP000091956">
    <property type="component" value="Unassembled WGS sequence"/>
</dbReference>
<dbReference type="InterPro" id="IPR051468">
    <property type="entry name" value="Fungal_SecMetab_SDRs"/>
</dbReference>
<evidence type="ECO:0008006" key="4">
    <source>
        <dbReference type="Google" id="ProtNLM"/>
    </source>
</evidence>
<dbReference type="AlphaFoldDB" id="A0A1B8GT33"/>
<accession>A0A1B8GT33</accession>
<dbReference type="GO" id="GO:0016491">
    <property type="term" value="F:oxidoreductase activity"/>
    <property type="evidence" value="ECO:0007669"/>
    <property type="project" value="TreeGrafter"/>
</dbReference>
<reference evidence="2 3" key="1">
    <citation type="submission" date="2016-03" db="EMBL/GenBank/DDBJ databases">
        <title>Comparative genomics of Pseudogymnoascus destructans, the fungus causing white-nose syndrome of bats.</title>
        <authorList>
            <person name="Palmer J.M."/>
            <person name="Drees K.P."/>
            <person name="Foster J.T."/>
            <person name="Lindner D.L."/>
        </authorList>
    </citation>
    <scope>NUCLEOTIDE SEQUENCE [LARGE SCALE GENOMIC DNA]</scope>
    <source>
        <strain evidence="2 3">UAMH 10579</strain>
    </source>
</reference>
<gene>
    <name evidence="2" type="ORF">VE01_02444</name>
</gene>
<dbReference type="GO" id="GO:0005737">
    <property type="term" value="C:cytoplasm"/>
    <property type="evidence" value="ECO:0007669"/>
    <property type="project" value="TreeGrafter"/>
</dbReference>
<organism evidence="2 3">
    <name type="scientific">Pseudogymnoascus verrucosus</name>
    <dbReference type="NCBI Taxonomy" id="342668"/>
    <lineage>
        <taxon>Eukaryota</taxon>
        <taxon>Fungi</taxon>
        <taxon>Dikarya</taxon>
        <taxon>Ascomycota</taxon>
        <taxon>Pezizomycotina</taxon>
        <taxon>Leotiomycetes</taxon>
        <taxon>Thelebolales</taxon>
        <taxon>Thelebolaceae</taxon>
        <taxon>Pseudogymnoascus</taxon>
    </lineage>
</organism>
<reference evidence="3" key="2">
    <citation type="journal article" date="2018" name="Nat. Commun.">
        <title>Extreme sensitivity to ultraviolet light in the fungal pathogen causing white-nose syndrome of bats.</title>
        <authorList>
            <person name="Palmer J.M."/>
            <person name="Drees K.P."/>
            <person name="Foster J.T."/>
            <person name="Lindner D.L."/>
        </authorList>
    </citation>
    <scope>NUCLEOTIDE SEQUENCE [LARGE SCALE GENOMIC DNA]</scope>
    <source>
        <strain evidence="3">UAMH 10579</strain>
    </source>
</reference>
<sequence length="294" mass="31782">MSPTVVLITGANRGLGEGIIKRYLAKPNHTVIAANRNPDDPTSKALSNFPIGPGSSLIVVKIDATSETDAPTAIQELKGQGINHLDIVIANAAFIVPFVKIEDAKIADLRVNFETNIYGFFMLYQATLPLLLKSQRPTWITIGSGAGSIVVSTPVSLIFLTQLTIGGSELLYPHSHIITVSTEFTYTLPVPKTQLMNLSNQLPVPNAVYGPTKAAQHWLTKRINAEEERICAFIMSPGWVQTPGGNSSAQMLGLKEAPQPVDETCDGMVAVFDKAGKETHGGKFLTWEGKEESW</sequence>